<dbReference type="SUPFAM" id="SSF82866">
    <property type="entry name" value="Multidrug efflux transporter AcrB transmembrane domain"/>
    <property type="match status" value="1"/>
</dbReference>
<dbReference type="PRINTS" id="PR00702">
    <property type="entry name" value="ACRIFLAVINRP"/>
</dbReference>
<feature type="transmembrane region" description="Helical" evidence="1">
    <location>
        <begin position="12"/>
        <end position="30"/>
    </location>
</feature>
<feature type="transmembrane region" description="Helical" evidence="1">
    <location>
        <begin position="112"/>
        <end position="136"/>
    </location>
</feature>
<feature type="transmembrane region" description="Helical" evidence="1">
    <location>
        <begin position="36"/>
        <end position="57"/>
    </location>
</feature>
<evidence type="ECO:0000313" key="2">
    <source>
        <dbReference type="EMBL" id="WPL16546.1"/>
    </source>
</evidence>
<proteinExistence type="predicted"/>
<dbReference type="Proteomes" id="UP001432180">
    <property type="component" value="Chromosome"/>
</dbReference>
<sequence length="163" mass="17287">MKCVPTTATAGVAGRGTLALLGALVALWLGGGSINLHAQIGFILAIGLMAKNAILLVEFVNQLRDRGESLEDALTQAARVRFRPILMTSITTLFGALPLALAVGPWAESRRIIGLTILGGILASTLLTLFLVPVLYRLLARHSRPRAALARELSAQRQVAEKG</sequence>
<dbReference type="PANTHER" id="PTHR32063">
    <property type="match status" value="1"/>
</dbReference>
<name>A0ABZ0S8G5_9GAMM</name>
<keyword evidence="1" id="KW-1133">Transmembrane helix</keyword>
<dbReference type="Pfam" id="PF00873">
    <property type="entry name" value="ACR_tran"/>
    <property type="match status" value="1"/>
</dbReference>
<evidence type="ECO:0000256" key="1">
    <source>
        <dbReference type="SAM" id="Phobius"/>
    </source>
</evidence>
<accession>A0ABZ0S8G5</accession>
<dbReference type="PANTHER" id="PTHR32063:SF24">
    <property type="entry name" value="CATION EFFLUX SYSTEM (ACRB_ACRD_ACRF FAMILY)"/>
    <property type="match status" value="1"/>
</dbReference>
<organism evidence="2 3">
    <name type="scientific">Thiorhodovibrio winogradskyi</name>
    <dbReference type="NCBI Taxonomy" id="77007"/>
    <lineage>
        <taxon>Bacteria</taxon>
        <taxon>Pseudomonadati</taxon>
        <taxon>Pseudomonadota</taxon>
        <taxon>Gammaproteobacteria</taxon>
        <taxon>Chromatiales</taxon>
        <taxon>Chromatiaceae</taxon>
        <taxon>Thiorhodovibrio</taxon>
    </lineage>
</organism>
<dbReference type="InterPro" id="IPR001036">
    <property type="entry name" value="Acrflvin-R"/>
</dbReference>
<reference evidence="2 3" key="1">
    <citation type="journal article" date="2023" name="Microorganisms">
        <title>Thiorhodovibrio frisius and Trv. litoralis spp. nov., Two Novel Members from a Clade of Fastidious Purple Sulfur Bacteria That Exhibit Unique Red-Shifted Light-Harvesting Capabilities.</title>
        <authorList>
            <person name="Methner A."/>
            <person name="Kuzyk S.B."/>
            <person name="Petersen J."/>
            <person name="Bauer S."/>
            <person name="Brinkmann H."/>
            <person name="Sichau K."/>
            <person name="Wanner G."/>
            <person name="Wolf J."/>
            <person name="Neumann-Schaal M."/>
            <person name="Henke P."/>
            <person name="Tank M."/>
            <person name="Sproer C."/>
            <person name="Bunk B."/>
            <person name="Overmann J."/>
        </authorList>
    </citation>
    <scope>NUCLEOTIDE SEQUENCE [LARGE SCALE GENOMIC DNA]</scope>
    <source>
        <strain evidence="2 3">DSM 6702</strain>
    </source>
</reference>
<feature type="transmembrane region" description="Helical" evidence="1">
    <location>
        <begin position="85"/>
        <end position="106"/>
    </location>
</feature>
<gene>
    <name evidence="2" type="primary">bepG_2</name>
    <name evidence="2" type="ORF">Thiowin_01511</name>
</gene>
<dbReference type="Gene3D" id="1.20.1640.10">
    <property type="entry name" value="Multidrug efflux transporter AcrB transmembrane domain"/>
    <property type="match status" value="1"/>
</dbReference>
<keyword evidence="1" id="KW-0812">Transmembrane</keyword>
<dbReference type="EMBL" id="CP121472">
    <property type="protein sequence ID" value="WPL16546.1"/>
    <property type="molecule type" value="Genomic_DNA"/>
</dbReference>
<protein>
    <submittedName>
        <fullName evidence="2">Efflux pump membrane transporter BepG</fullName>
    </submittedName>
</protein>
<keyword evidence="1" id="KW-0472">Membrane</keyword>
<evidence type="ECO:0000313" key="3">
    <source>
        <dbReference type="Proteomes" id="UP001432180"/>
    </source>
</evidence>
<keyword evidence="3" id="KW-1185">Reference proteome</keyword>